<protein>
    <recommendedName>
        <fullName evidence="1">PD-(D/E)XK nuclease-like domain-containing protein</fullName>
    </recommendedName>
</protein>
<keyword evidence="3" id="KW-1185">Reference proteome</keyword>
<feature type="domain" description="PD-(D/E)XK nuclease-like" evidence="1">
    <location>
        <begin position="25"/>
        <end position="261"/>
    </location>
</feature>
<dbReference type="InterPro" id="IPR046797">
    <property type="entry name" value="PDDEXK_12"/>
</dbReference>
<gene>
    <name evidence="2" type="ORF">B0I35DRAFT_360854</name>
</gene>
<reference evidence="2" key="1">
    <citation type="journal article" date="2021" name="Nat. Commun.">
        <title>Genetic determinants of endophytism in the Arabidopsis root mycobiome.</title>
        <authorList>
            <person name="Mesny F."/>
            <person name="Miyauchi S."/>
            <person name="Thiergart T."/>
            <person name="Pickel B."/>
            <person name="Atanasova L."/>
            <person name="Karlsson M."/>
            <person name="Huettel B."/>
            <person name="Barry K.W."/>
            <person name="Haridas S."/>
            <person name="Chen C."/>
            <person name="Bauer D."/>
            <person name="Andreopoulos W."/>
            <person name="Pangilinan J."/>
            <person name="LaButti K."/>
            <person name="Riley R."/>
            <person name="Lipzen A."/>
            <person name="Clum A."/>
            <person name="Drula E."/>
            <person name="Henrissat B."/>
            <person name="Kohler A."/>
            <person name="Grigoriev I.V."/>
            <person name="Martin F.M."/>
            <person name="Hacquard S."/>
        </authorList>
    </citation>
    <scope>NUCLEOTIDE SEQUENCE</scope>
    <source>
        <strain evidence="2">MPI-CAGE-CH-0235</strain>
    </source>
</reference>
<evidence type="ECO:0000313" key="2">
    <source>
        <dbReference type="EMBL" id="KAH7308551.1"/>
    </source>
</evidence>
<organism evidence="2 3">
    <name type="scientific">Stachybotrys elegans</name>
    <dbReference type="NCBI Taxonomy" id="80388"/>
    <lineage>
        <taxon>Eukaryota</taxon>
        <taxon>Fungi</taxon>
        <taxon>Dikarya</taxon>
        <taxon>Ascomycota</taxon>
        <taxon>Pezizomycotina</taxon>
        <taxon>Sordariomycetes</taxon>
        <taxon>Hypocreomycetidae</taxon>
        <taxon>Hypocreales</taxon>
        <taxon>Stachybotryaceae</taxon>
        <taxon>Stachybotrys</taxon>
    </lineage>
</organism>
<evidence type="ECO:0000313" key="3">
    <source>
        <dbReference type="Proteomes" id="UP000813444"/>
    </source>
</evidence>
<accession>A0A8K0SIH5</accession>
<name>A0A8K0SIH5_9HYPO</name>
<dbReference type="AlphaFoldDB" id="A0A8K0SIH5"/>
<comment type="caution">
    <text evidence="2">The sequence shown here is derived from an EMBL/GenBank/DDBJ whole genome shotgun (WGS) entry which is preliminary data.</text>
</comment>
<proteinExistence type="predicted"/>
<sequence length="276" mass="31181">MPLRVKAPTERYLVATGQVDRLHEYMFCDDSAWHHSCLDGEGLVRRAVRIATRSADCSRMLSDELAWNNHVHSPLLDMLVHDMQDAPGQDMLDFLSCTTTTVDPAYHRFPDSASRVDYVLQLFPERDTTISPHGDALLRMRPCFNWTADRLLQQYPLAISIETKRYGGDTVKGEQQLGIWHAAHWEFLISRAGQDAAEALGILPSVVIQGHTWSLVVSTRHQGTTTILCSMEFGSTVSVTGVFQVLAGMRRLRSWSLDVLWPWYKQHLPELAALPP</sequence>
<dbReference type="OrthoDB" id="4161186at2759"/>
<dbReference type="Proteomes" id="UP000813444">
    <property type="component" value="Unassembled WGS sequence"/>
</dbReference>
<dbReference type="Pfam" id="PF20516">
    <property type="entry name" value="PDDEXK_12"/>
    <property type="match status" value="1"/>
</dbReference>
<dbReference type="EMBL" id="JAGPNK010000015">
    <property type="protein sequence ID" value="KAH7308551.1"/>
    <property type="molecule type" value="Genomic_DNA"/>
</dbReference>
<evidence type="ECO:0000259" key="1">
    <source>
        <dbReference type="Pfam" id="PF20516"/>
    </source>
</evidence>